<evidence type="ECO:0000256" key="4">
    <source>
        <dbReference type="ARBA" id="ARBA00022989"/>
    </source>
</evidence>
<dbReference type="CDD" id="cd16380">
    <property type="entry name" value="YitT_C"/>
    <property type="match status" value="1"/>
</dbReference>
<dbReference type="PANTHER" id="PTHR33545">
    <property type="entry name" value="UPF0750 MEMBRANE PROTEIN YITT-RELATED"/>
    <property type="match status" value="1"/>
</dbReference>
<evidence type="ECO:0000259" key="7">
    <source>
        <dbReference type="Pfam" id="PF10035"/>
    </source>
</evidence>
<reference evidence="8 9" key="1">
    <citation type="submission" date="2018-05" db="EMBL/GenBank/DDBJ databases">
        <authorList>
            <person name="Goeker M."/>
            <person name="Huntemann M."/>
            <person name="Clum A."/>
            <person name="Pillay M."/>
            <person name="Palaniappan K."/>
            <person name="Varghese N."/>
            <person name="Mikhailova N."/>
            <person name="Stamatis D."/>
            <person name="Reddy T."/>
            <person name="Daum C."/>
            <person name="Shapiro N."/>
            <person name="Ivanova N."/>
            <person name="Kyrpides N."/>
            <person name="Woyke T."/>
        </authorList>
    </citation>
    <scope>NUCLEOTIDE SEQUENCE [LARGE SCALE GENOMIC DNA]</scope>
    <source>
        <strain evidence="8 9">DSM 26524</strain>
    </source>
</reference>
<keyword evidence="3 6" id="KW-0812">Transmembrane</keyword>
<dbReference type="PANTHER" id="PTHR33545:SF5">
    <property type="entry name" value="UPF0750 MEMBRANE PROTEIN YITT"/>
    <property type="match status" value="1"/>
</dbReference>
<dbReference type="InterPro" id="IPR003740">
    <property type="entry name" value="YitT"/>
</dbReference>
<gene>
    <name evidence="8" type="ORF">C7383_11064</name>
</gene>
<evidence type="ECO:0000256" key="5">
    <source>
        <dbReference type="ARBA" id="ARBA00023136"/>
    </source>
</evidence>
<accession>A0AB73T1L9</accession>
<proteinExistence type="predicted"/>
<dbReference type="Gene3D" id="3.30.70.120">
    <property type="match status" value="1"/>
</dbReference>
<feature type="transmembrane region" description="Helical" evidence="6">
    <location>
        <begin position="178"/>
        <end position="197"/>
    </location>
</feature>
<evidence type="ECO:0000256" key="1">
    <source>
        <dbReference type="ARBA" id="ARBA00004651"/>
    </source>
</evidence>
<feature type="transmembrane region" description="Helical" evidence="6">
    <location>
        <begin position="85"/>
        <end position="105"/>
    </location>
</feature>
<organism evidence="8 9">
    <name type="scientific">Murimonas intestini</name>
    <dbReference type="NCBI Taxonomy" id="1337051"/>
    <lineage>
        <taxon>Bacteria</taxon>
        <taxon>Bacillati</taxon>
        <taxon>Bacillota</taxon>
        <taxon>Clostridia</taxon>
        <taxon>Lachnospirales</taxon>
        <taxon>Lachnospiraceae</taxon>
        <taxon>Murimonas</taxon>
    </lineage>
</organism>
<dbReference type="Pfam" id="PF02588">
    <property type="entry name" value="YitT_membrane"/>
    <property type="match status" value="1"/>
</dbReference>
<feature type="transmembrane region" description="Helical" evidence="6">
    <location>
        <begin position="152"/>
        <end position="172"/>
    </location>
</feature>
<keyword evidence="2" id="KW-1003">Cell membrane</keyword>
<dbReference type="AlphaFoldDB" id="A0AB73T1L9"/>
<comment type="caution">
    <text evidence="8">The sequence shown here is derived from an EMBL/GenBank/DDBJ whole genome shotgun (WGS) entry which is preliminary data.</text>
</comment>
<dbReference type="GO" id="GO:0005886">
    <property type="term" value="C:plasma membrane"/>
    <property type="evidence" value="ECO:0007669"/>
    <property type="project" value="UniProtKB-SubCell"/>
</dbReference>
<evidence type="ECO:0000256" key="3">
    <source>
        <dbReference type="ARBA" id="ARBA00022692"/>
    </source>
</evidence>
<protein>
    <submittedName>
        <fullName evidence="8">Uncharacterized membrane-anchored protein YitT (DUF2179 family)</fullName>
    </submittedName>
</protein>
<dbReference type="RefSeq" id="WP_109747366.1">
    <property type="nucleotide sequence ID" value="NZ_CABJAT010000008.1"/>
</dbReference>
<name>A0AB73T1L9_9FIRM</name>
<dbReference type="Pfam" id="PF10035">
    <property type="entry name" value="DUF2179"/>
    <property type="match status" value="1"/>
</dbReference>
<dbReference type="InterPro" id="IPR051461">
    <property type="entry name" value="UPF0750_membrane"/>
</dbReference>
<feature type="transmembrane region" description="Helical" evidence="6">
    <location>
        <begin position="12"/>
        <end position="32"/>
    </location>
</feature>
<dbReference type="InterPro" id="IPR015867">
    <property type="entry name" value="N-reg_PII/ATP_PRibTrfase_C"/>
</dbReference>
<feature type="transmembrane region" description="Helical" evidence="6">
    <location>
        <begin position="111"/>
        <end position="131"/>
    </location>
</feature>
<dbReference type="PIRSF" id="PIRSF006483">
    <property type="entry name" value="Membrane_protein_YitT"/>
    <property type="match status" value="1"/>
</dbReference>
<evidence type="ECO:0000313" key="9">
    <source>
        <dbReference type="Proteomes" id="UP000245412"/>
    </source>
</evidence>
<dbReference type="EMBL" id="QGGY01000010">
    <property type="protein sequence ID" value="PWJ74024.1"/>
    <property type="molecule type" value="Genomic_DNA"/>
</dbReference>
<feature type="transmembrane region" description="Helical" evidence="6">
    <location>
        <begin position="52"/>
        <end position="73"/>
    </location>
</feature>
<dbReference type="Proteomes" id="UP000245412">
    <property type="component" value="Unassembled WGS sequence"/>
</dbReference>
<feature type="domain" description="DUF2179" evidence="7">
    <location>
        <begin position="225"/>
        <end position="279"/>
    </location>
</feature>
<comment type="subcellular location">
    <subcellularLocation>
        <location evidence="1">Cell membrane</location>
        <topology evidence="1">Multi-pass membrane protein</topology>
    </subcellularLocation>
</comment>
<evidence type="ECO:0000313" key="8">
    <source>
        <dbReference type="EMBL" id="PWJ74024.1"/>
    </source>
</evidence>
<keyword evidence="9" id="KW-1185">Reference proteome</keyword>
<dbReference type="InterPro" id="IPR019264">
    <property type="entry name" value="DUF2179"/>
</dbReference>
<evidence type="ECO:0000256" key="6">
    <source>
        <dbReference type="SAM" id="Phobius"/>
    </source>
</evidence>
<evidence type="ECO:0000256" key="2">
    <source>
        <dbReference type="ARBA" id="ARBA00022475"/>
    </source>
</evidence>
<keyword evidence="5 6" id="KW-0472">Membrane</keyword>
<keyword evidence="4 6" id="KW-1133">Transmembrane helix</keyword>
<sequence length="292" mass="31682">MKLNSKHKESIKAFAIELLGNILIAIGIYNFAMNAQFPMTGFSGISIIFYRLFGLPVGLTTIVMNIPLAILCYKLLGRTFFLRSLRSMIISSLLIDFGAPLLPVYEGPRLLSAICTGVIAGLGYALIYMQNSSTGGSDFIIMAVKAVRPHMSIGKIAFLSDVGIVLASGLIFRDVDGIIYGMIVNYLFAIVTDKVMYGINAGKLALIVTSDGARIANTIEECCQRGSTLLKAAGGYRQDDKEVVMCACNNKQMYAVQKAVKAADPDSFIIVLESNEVHGEGFHTIQVGEKRE</sequence>